<reference evidence="4 5" key="1">
    <citation type="submission" date="2019-12" db="EMBL/GenBank/DDBJ databases">
        <title>Roseobacter cerasinus sp. nov., isolated from seawater around aquaculture.</title>
        <authorList>
            <person name="Muramatsu S."/>
            <person name="Takabe Y."/>
            <person name="Mori K."/>
            <person name="Takaichi S."/>
            <person name="Hanada S."/>
        </authorList>
    </citation>
    <scope>NUCLEOTIDE SEQUENCE [LARGE SCALE GENOMIC DNA]</scope>
    <source>
        <strain evidence="4 5">AI77</strain>
    </source>
</reference>
<dbReference type="InterPro" id="IPR036366">
    <property type="entry name" value="PGBDSf"/>
</dbReference>
<dbReference type="Proteomes" id="UP000436522">
    <property type="component" value="Unassembled WGS sequence"/>
</dbReference>
<evidence type="ECO:0000259" key="3">
    <source>
        <dbReference type="Pfam" id="PF01471"/>
    </source>
</evidence>
<name>A0A640VM51_9RHOB</name>
<evidence type="ECO:0000256" key="2">
    <source>
        <dbReference type="SAM" id="SignalP"/>
    </source>
</evidence>
<gene>
    <name evidence="4" type="ORF">So717_04670</name>
</gene>
<feature type="region of interest" description="Disordered" evidence="1">
    <location>
        <begin position="58"/>
        <end position="79"/>
    </location>
</feature>
<dbReference type="Pfam" id="PF01471">
    <property type="entry name" value="PG_binding_1"/>
    <property type="match status" value="1"/>
</dbReference>
<keyword evidence="5" id="KW-1185">Reference proteome</keyword>
<organism evidence="4 5">
    <name type="scientific">Roseobacter cerasinus</name>
    <dbReference type="NCBI Taxonomy" id="2602289"/>
    <lineage>
        <taxon>Bacteria</taxon>
        <taxon>Pseudomonadati</taxon>
        <taxon>Pseudomonadota</taxon>
        <taxon>Alphaproteobacteria</taxon>
        <taxon>Rhodobacterales</taxon>
        <taxon>Roseobacteraceae</taxon>
        <taxon>Roseobacter</taxon>
    </lineage>
</organism>
<dbReference type="InterPro" id="IPR002477">
    <property type="entry name" value="Peptidoglycan-bd-like"/>
</dbReference>
<keyword evidence="2" id="KW-0732">Signal</keyword>
<dbReference type="RefSeq" id="WP_159974582.1">
    <property type="nucleotide sequence ID" value="NZ_BLIV01000001.1"/>
</dbReference>
<feature type="chain" id="PRO_5025004927" description="Peptidoglycan binding-like domain-containing protein" evidence="2">
    <location>
        <begin position="25"/>
        <end position="194"/>
    </location>
</feature>
<proteinExistence type="predicted"/>
<feature type="signal peptide" evidence="2">
    <location>
        <begin position="1"/>
        <end position="24"/>
    </location>
</feature>
<dbReference type="EMBL" id="BLIV01000001">
    <property type="protein sequence ID" value="GFE48714.1"/>
    <property type="molecule type" value="Genomic_DNA"/>
</dbReference>
<dbReference type="OrthoDB" id="7444491at2"/>
<accession>A0A640VM51</accession>
<feature type="domain" description="Peptidoglycan binding-like" evidence="3">
    <location>
        <begin position="85"/>
        <end position="129"/>
    </location>
</feature>
<dbReference type="Gene3D" id="1.10.101.10">
    <property type="entry name" value="PGBD-like superfamily/PGBD"/>
    <property type="match status" value="1"/>
</dbReference>
<dbReference type="InterPro" id="IPR036365">
    <property type="entry name" value="PGBD-like_sf"/>
</dbReference>
<dbReference type="AlphaFoldDB" id="A0A640VM51"/>
<protein>
    <recommendedName>
        <fullName evidence="3">Peptidoglycan binding-like domain-containing protein</fullName>
    </recommendedName>
</protein>
<evidence type="ECO:0000313" key="5">
    <source>
        <dbReference type="Proteomes" id="UP000436522"/>
    </source>
</evidence>
<comment type="caution">
    <text evidence="4">The sequence shown here is derived from an EMBL/GenBank/DDBJ whole genome shotgun (WGS) entry which is preliminary data.</text>
</comment>
<sequence length="194" mass="20793">MFSTHMTSAALAAAIVFAPAARVAADGKDFIAGAIIGGVVGSQIQKNVDRTRAQQQRVYQAPAARQTGTTKRSYRSSIPATQDGRNIQTSLNYFGFNAGTVDGQLGRQSTSAISEYQRYLGYQPTGQLTGFEQDLLLRSYNRAQAGGDQTFRQIAAHPDGTRGLLKTFRAEIANGANTGVDTSGYPQPQPATNW</sequence>
<evidence type="ECO:0000313" key="4">
    <source>
        <dbReference type="EMBL" id="GFE48714.1"/>
    </source>
</evidence>
<feature type="compositionally biased region" description="Polar residues" evidence="1">
    <location>
        <begin position="66"/>
        <end position="79"/>
    </location>
</feature>
<evidence type="ECO:0000256" key="1">
    <source>
        <dbReference type="SAM" id="MobiDB-lite"/>
    </source>
</evidence>
<dbReference type="SUPFAM" id="SSF47090">
    <property type="entry name" value="PGBD-like"/>
    <property type="match status" value="1"/>
</dbReference>